<protein>
    <submittedName>
        <fullName evidence="3">Uncharacterized protein</fullName>
    </submittedName>
</protein>
<dbReference type="EMBL" id="JAPDRK010000002">
    <property type="protein sequence ID" value="KAJ9615090.1"/>
    <property type="molecule type" value="Genomic_DNA"/>
</dbReference>
<organism evidence="3 4">
    <name type="scientific">Cladophialophora chaetospira</name>
    <dbReference type="NCBI Taxonomy" id="386627"/>
    <lineage>
        <taxon>Eukaryota</taxon>
        <taxon>Fungi</taxon>
        <taxon>Dikarya</taxon>
        <taxon>Ascomycota</taxon>
        <taxon>Pezizomycotina</taxon>
        <taxon>Eurotiomycetes</taxon>
        <taxon>Chaetothyriomycetidae</taxon>
        <taxon>Chaetothyriales</taxon>
        <taxon>Herpotrichiellaceae</taxon>
        <taxon>Cladophialophora</taxon>
    </lineage>
</organism>
<feature type="coiled-coil region" evidence="1">
    <location>
        <begin position="151"/>
        <end position="178"/>
    </location>
</feature>
<feature type="compositionally biased region" description="Basic and acidic residues" evidence="2">
    <location>
        <begin position="920"/>
        <end position="931"/>
    </location>
</feature>
<proteinExistence type="predicted"/>
<dbReference type="Gene3D" id="1.25.40.10">
    <property type="entry name" value="Tetratricopeptide repeat domain"/>
    <property type="match status" value="1"/>
</dbReference>
<keyword evidence="1" id="KW-0175">Coiled coil</keyword>
<feature type="compositionally biased region" description="Low complexity" evidence="2">
    <location>
        <begin position="79"/>
        <end position="94"/>
    </location>
</feature>
<dbReference type="Proteomes" id="UP001172673">
    <property type="component" value="Unassembled WGS sequence"/>
</dbReference>
<dbReference type="AlphaFoldDB" id="A0AA38XKM0"/>
<feature type="region of interest" description="Disordered" evidence="2">
    <location>
        <begin position="820"/>
        <end position="942"/>
    </location>
</feature>
<sequence>MSYGPYQDGGFGHQGQRPTAPRPREERYRATSERESQNDLPFIRVSGTPYQQPPRPLNPPDPRHAQEPPPWQYPAQDFEPSLSPELPPSHSSGSVRTDRLDAENQREKLQEDTIQRVKEYYENRIAELCQAQQEEAERTQQRHEHTVEDIIHQYEKKVKDLTQNGAELRRENWILEAEVFGKAETTTDNEDAETYQRLTEEFTSLGLAAEMPIDGDQEKASDRRTMPLCQNKLLSLHVSYVQRQMDRHDNIPADEVEALSEMINHWDAIGTLEWRQAYSLWCTVLLRQGDKNVEFRMRDIWPQNQTAGETSDVRLWSFQIGDELCNFLCNSHADHAEAGIILRKRLLKEMEAQKQLIDPTLRARLHEDMVRTGLSLAQSYLDQANRLPHSNADKRRSLRRDAMEKLEEIWNKNKEQRHGLTPTILTVGQELGCLLYTYFLEEKADTAKEVLESVWVARKANLPQNLEDTLLTGHHLFLMDTHFRNFSEAKLVFEEVWKTVQLMPISKLDKSLKFYQSLTNFLRQSLETKPSYSVAADLLGENNDDSEVNLCVEIGMIFFRDERYPEAEVILRQAYNAYKNSRGPDPQNDSDILACGQCLAHAVAAQKRYLEAMALFEECPIEQELQAPGAQQVGKQELHRYGHVLMQRINHEISSRSWSTKVLPWYFQALEVCPGAVQDFFQAPDMHNCARELLLGLVKSRQYDAVESLLGLLKYPDVVPRDMLPFVFRQKLCRCVLDQGNQEMGDRLLKELLESFKWGQDELGAQENVTELGFWLLEESKIEEALRVFENARVNFGKASDRINEGHRLALQREREIPSVILTPEDEPATEDVASRSRAAANRRVDVDSTIRPRLRTSPTTRVSSTRIERGSTDTQRWGGAASGSEAKSDGSASPNRRRAGSDQSSRGSNRKKNGQSPRRKSEPKPVEKPKGLGIFARMQGW</sequence>
<reference evidence="3" key="1">
    <citation type="submission" date="2022-10" db="EMBL/GenBank/DDBJ databases">
        <title>Culturing micro-colonial fungi from biological soil crusts in the Mojave desert and describing Neophaeococcomyces mojavensis, and introducing the new genera and species Taxawa tesnikishii.</title>
        <authorList>
            <person name="Kurbessoian T."/>
            <person name="Stajich J.E."/>
        </authorList>
    </citation>
    <scope>NUCLEOTIDE SEQUENCE</scope>
    <source>
        <strain evidence="3">TK_41</strain>
    </source>
</reference>
<comment type="caution">
    <text evidence="3">The sequence shown here is derived from an EMBL/GenBank/DDBJ whole genome shotgun (WGS) entry which is preliminary data.</text>
</comment>
<evidence type="ECO:0000313" key="3">
    <source>
        <dbReference type="EMBL" id="KAJ9615090.1"/>
    </source>
</evidence>
<name>A0AA38XKM0_9EURO</name>
<feature type="compositionally biased region" description="Pro residues" evidence="2">
    <location>
        <begin position="51"/>
        <end position="60"/>
    </location>
</feature>
<feature type="region of interest" description="Disordered" evidence="2">
    <location>
        <begin position="1"/>
        <end position="109"/>
    </location>
</feature>
<feature type="compositionally biased region" description="Low complexity" evidence="2">
    <location>
        <begin position="852"/>
        <end position="866"/>
    </location>
</feature>
<feature type="compositionally biased region" description="Basic and acidic residues" evidence="2">
    <location>
        <begin position="22"/>
        <end position="37"/>
    </location>
</feature>
<dbReference type="InterPro" id="IPR011990">
    <property type="entry name" value="TPR-like_helical_dom_sf"/>
</dbReference>
<accession>A0AA38XKM0</accession>
<evidence type="ECO:0000256" key="1">
    <source>
        <dbReference type="SAM" id="Coils"/>
    </source>
</evidence>
<feature type="compositionally biased region" description="Basic and acidic residues" evidence="2">
    <location>
        <begin position="96"/>
        <end position="109"/>
    </location>
</feature>
<gene>
    <name evidence="3" type="ORF">H2200_001164</name>
</gene>
<evidence type="ECO:0000256" key="2">
    <source>
        <dbReference type="SAM" id="MobiDB-lite"/>
    </source>
</evidence>
<evidence type="ECO:0000313" key="4">
    <source>
        <dbReference type="Proteomes" id="UP001172673"/>
    </source>
</evidence>
<keyword evidence="4" id="KW-1185">Reference proteome</keyword>